<name>A0ABU1QIN6_9BACL</name>
<reference evidence="1 2" key="1">
    <citation type="submission" date="2023-07" db="EMBL/GenBank/DDBJ databases">
        <title>Sorghum-associated microbial communities from plants grown in Nebraska, USA.</title>
        <authorList>
            <person name="Schachtman D."/>
        </authorList>
    </citation>
    <scope>NUCLEOTIDE SEQUENCE [LARGE SCALE GENOMIC DNA]</scope>
    <source>
        <strain evidence="1 2">BE143</strain>
    </source>
</reference>
<keyword evidence="2" id="KW-1185">Reference proteome</keyword>
<dbReference type="RefSeq" id="WP_068940471.1">
    <property type="nucleotide sequence ID" value="NZ_JAVDUG010000004.1"/>
</dbReference>
<protein>
    <recommendedName>
        <fullName evidence="3">PSP1 C-terminal domain-containing protein</fullName>
    </recommendedName>
</protein>
<evidence type="ECO:0008006" key="3">
    <source>
        <dbReference type="Google" id="ProtNLM"/>
    </source>
</evidence>
<evidence type="ECO:0000313" key="2">
    <source>
        <dbReference type="Proteomes" id="UP001266807"/>
    </source>
</evidence>
<dbReference type="Proteomes" id="UP001266807">
    <property type="component" value="Unassembled WGS sequence"/>
</dbReference>
<accession>A0ABU1QIN6</accession>
<organism evidence="1 2">
    <name type="scientific">Paenibacillus peoriae</name>
    <dbReference type="NCBI Taxonomy" id="59893"/>
    <lineage>
        <taxon>Bacteria</taxon>
        <taxon>Bacillati</taxon>
        <taxon>Bacillota</taxon>
        <taxon>Bacilli</taxon>
        <taxon>Bacillales</taxon>
        <taxon>Paenibacillaceae</taxon>
        <taxon>Paenibacillus</taxon>
    </lineage>
</organism>
<sequence length="191" mass="22598">MTKIAIVKHNGSQTPYAFYTDIDLKKDDLVVCDTQNGYETGRVLRITDSNQGVKPTRWIVSKVDTKSHLERVEKEKQISYLKQQIDMRRNEFTDEYINELISLKDKAMYSLLKELDELTNKNNTKNEIELKESFYFRNQNGFEYYATKKGDKYSIVHVDTLDTYEVNVETVKKFISKGEWRIIKYYKVGIF</sequence>
<gene>
    <name evidence="1" type="ORF">J2W98_003781</name>
</gene>
<proteinExistence type="predicted"/>
<evidence type="ECO:0000313" key="1">
    <source>
        <dbReference type="EMBL" id="MDR6779501.1"/>
    </source>
</evidence>
<comment type="caution">
    <text evidence="1">The sequence shown here is derived from an EMBL/GenBank/DDBJ whole genome shotgun (WGS) entry which is preliminary data.</text>
</comment>
<dbReference type="EMBL" id="JAVDUG010000004">
    <property type="protein sequence ID" value="MDR6779501.1"/>
    <property type="molecule type" value="Genomic_DNA"/>
</dbReference>